<dbReference type="Gene3D" id="3.55.40.10">
    <property type="entry name" value="minor pseudopilin epsh domain"/>
    <property type="match status" value="1"/>
</dbReference>
<comment type="similarity">
    <text evidence="9">Belongs to the GSP H family.</text>
</comment>
<gene>
    <name evidence="14" type="ORF">ABQJ54_15305</name>
</gene>
<dbReference type="Pfam" id="PF12019">
    <property type="entry name" value="GspH"/>
    <property type="match status" value="1"/>
</dbReference>
<evidence type="ECO:0000256" key="2">
    <source>
        <dbReference type="ARBA" id="ARBA00021549"/>
    </source>
</evidence>
<organism evidence="14 15">
    <name type="scientific">Rhodanobacter lycopersici</name>
    <dbReference type="NCBI Taxonomy" id="3162487"/>
    <lineage>
        <taxon>Bacteria</taxon>
        <taxon>Pseudomonadati</taxon>
        <taxon>Pseudomonadota</taxon>
        <taxon>Gammaproteobacteria</taxon>
        <taxon>Lysobacterales</taxon>
        <taxon>Rhodanobacteraceae</taxon>
        <taxon>Rhodanobacter</taxon>
    </lineage>
</organism>
<dbReference type="NCBIfam" id="TIGR02532">
    <property type="entry name" value="IV_pilin_GFxxxE"/>
    <property type="match status" value="1"/>
</dbReference>
<evidence type="ECO:0000256" key="5">
    <source>
        <dbReference type="ARBA" id="ARBA00022519"/>
    </source>
</evidence>
<dbReference type="InterPro" id="IPR045584">
    <property type="entry name" value="Pilin-like"/>
</dbReference>
<evidence type="ECO:0000256" key="4">
    <source>
        <dbReference type="ARBA" id="ARBA00022481"/>
    </source>
</evidence>
<name>A0ABV3QGZ9_9GAMM</name>
<dbReference type="InterPro" id="IPR012902">
    <property type="entry name" value="N_methyl_site"/>
</dbReference>
<feature type="compositionally biased region" description="Polar residues" evidence="11">
    <location>
        <begin position="177"/>
        <end position="195"/>
    </location>
</feature>
<dbReference type="Pfam" id="PF07963">
    <property type="entry name" value="N_methyl"/>
    <property type="match status" value="1"/>
</dbReference>
<evidence type="ECO:0000256" key="3">
    <source>
        <dbReference type="ARBA" id="ARBA00022475"/>
    </source>
</evidence>
<evidence type="ECO:0000256" key="9">
    <source>
        <dbReference type="ARBA" id="ARBA00025772"/>
    </source>
</evidence>
<evidence type="ECO:0000256" key="11">
    <source>
        <dbReference type="SAM" id="MobiDB-lite"/>
    </source>
</evidence>
<comment type="subcellular location">
    <subcellularLocation>
        <location evidence="1">Cell inner membrane</location>
        <topology evidence="1">Single-pass membrane protein</topology>
    </subcellularLocation>
</comment>
<evidence type="ECO:0000256" key="7">
    <source>
        <dbReference type="ARBA" id="ARBA00022989"/>
    </source>
</evidence>
<dbReference type="Proteomes" id="UP001556220">
    <property type="component" value="Unassembled WGS sequence"/>
</dbReference>
<keyword evidence="15" id="KW-1185">Reference proteome</keyword>
<keyword evidence="8 12" id="KW-0472">Membrane</keyword>
<feature type="region of interest" description="Disordered" evidence="11">
    <location>
        <begin position="176"/>
        <end position="195"/>
    </location>
</feature>
<protein>
    <recommendedName>
        <fullName evidence="2">Type II secretion system protein H</fullName>
    </recommendedName>
    <alternativeName>
        <fullName evidence="10">General secretion pathway protein H</fullName>
    </alternativeName>
</protein>
<evidence type="ECO:0000256" key="8">
    <source>
        <dbReference type="ARBA" id="ARBA00023136"/>
    </source>
</evidence>
<keyword evidence="7 12" id="KW-1133">Transmembrane helix</keyword>
<keyword evidence="3" id="KW-1003">Cell membrane</keyword>
<evidence type="ECO:0000313" key="15">
    <source>
        <dbReference type="Proteomes" id="UP001556220"/>
    </source>
</evidence>
<dbReference type="InterPro" id="IPR022346">
    <property type="entry name" value="T2SS_GspH"/>
</dbReference>
<evidence type="ECO:0000256" key="1">
    <source>
        <dbReference type="ARBA" id="ARBA00004377"/>
    </source>
</evidence>
<dbReference type="SUPFAM" id="SSF54523">
    <property type="entry name" value="Pili subunits"/>
    <property type="match status" value="1"/>
</dbReference>
<dbReference type="EMBL" id="JBFOHK010000004">
    <property type="protein sequence ID" value="MEW9573123.1"/>
    <property type="molecule type" value="Genomic_DNA"/>
</dbReference>
<evidence type="ECO:0000256" key="6">
    <source>
        <dbReference type="ARBA" id="ARBA00022692"/>
    </source>
</evidence>
<evidence type="ECO:0000256" key="12">
    <source>
        <dbReference type="SAM" id="Phobius"/>
    </source>
</evidence>
<feature type="transmembrane region" description="Helical" evidence="12">
    <location>
        <begin position="12"/>
        <end position="35"/>
    </location>
</feature>
<proteinExistence type="inferred from homology"/>
<comment type="caution">
    <text evidence="14">The sequence shown here is derived from an EMBL/GenBank/DDBJ whole genome shotgun (WGS) entry which is preliminary data.</text>
</comment>
<accession>A0ABV3QGZ9</accession>
<reference evidence="14 15" key="1">
    <citation type="submission" date="2024-06" db="EMBL/GenBank/DDBJ databases">
        <authorList>
            <person name="Woo H."/>
        </authorList>
    </citation>
    <scope>NUCLEOTIDE SEQUENCE [LARGE SCALE GENOMIC DNA]</scope>
    <source>
        <strain evidence="14 15">Si-c</strain>
    </source>
</reference>
<evidence type="ECO:0000313" key="14">
    <source>
        <dbReference type="EMBL" id="MEW9573123.1"/>
    </source>
</evidence>
<feature type="domain" description="General secretion pathway GspH" evidence="13">
    <location>
        <begin position="54"/>
        <end position="174"/>
    </location>
</feature>
<keyword evidence="6 12" id="KW-0812">Transmembrane</keyword>
<keyword evidence="4" id="KW-0488">Methylation</keyword>
<keyword evidence="5" id="KW-0997">Cell inner membrane</keyword>
<evidence type="ECO:0000259" key="13">
    <source>
        <dbReference type="Pfam" id="PF12019"/>
    </source>
</evidence>
<evidence type="ECO:0000256" key="10">
    <source>
        <dbReference type="ARBA" id="ARBA00030775"/>
    </source>
</evidence>
<sequence length="195" mass="20335">MKTAVRSHNRPMHGFTVVELMITIAVVAILTAIAVPNLRTYVLNSRRDSVLDGLVASLHYARTEAIDLNQATYLCAGITGATTDTPPCATDVWSNGWQVVTNPANGGAAKLLSTHALNTSSTAPTLTAVNGSVYFQFNGNGTVTIPSGAATEMIRVCDARGATFARAVEINTAGFIQPSSQPGQDPTGTAITTCP</sequence>
<dbReference type="RefSeq" id="WP_367855177.1">
    <property type="nucleotide sequence ID" value="NZ_JBFOHK010000004.1"/>
</dbReference>